<evidence type="ECO:0000313" key="2">
    <source>
        <dbReference type="Proteomes" id="UP000079169"/>
    </source>
</evidence>
<dbReference type="InterPro" id="IPR036045">
    <property type="entry name" value="Sec1-like_sf"/>
</dbReference>
<gene>
    <name evidence="3" type="primary">LOC103517072</name>
</gene>
<dbReference type="SUPFAM" id="SSF56815">
    <property type="entry name" value="Sec1/munc18-like (SM) proteins"/>
    <property type="match status" value="1"/>
</dbReference>
<evidence type="ECO:0000256" key="1">
    <source>
        <dbReference type="ARBA" id="ARBA00009884"/>
    </source>
</evidence>
<organism evidence="2 3">
    <name type="scientific">Diaphorina citri</name>
    <name type="common">Asian citrus psyllid</name>
    <dbReference type="NCBI Taxonomy" id="121845"/>
    <lineage>
        <taxon>Eukaryota</taxon>
        <taxon>Metazoa</taxon>
        <taxon>Ecdysozoa</taxon>
        <taxon>Arthropoda</taxon>
        <taxon>Hexapoda</taxon>
        <taxon>Insecta</taxon>
        <taxon>Pterygota</taxon>
        <taxon>Neoptera</taxon>
        <taxon>Paraneoptera</taxon>
        <taxon>Hemiptera</taxon>
        <taxon>Sternorrhyncha</taxon>
        <taxon>Psylloidea</taxon>
        <taxon>Psyllidae</taxon>
        <taxon>Diaphorininae</taxon>
        <taxon>Diaphorina</taxon>
    </lineage>
</organism>
<dbReference type="GeneID" id="103517072"/>
<evidence type="ECO:0000313" key="3">
    <source>
        <dbReference type="RefSeq" id="XP_008480305.1"/>
    </source>
</evidence>
<dbReference type="GO" id="GO:0016192">
    <property type="term" value="P:vesicle-mediated transport"/>
    <property type="evidence" value="ECO:0007669"/>
    <property type="project" value="InterPro"/>
</dbReference>
<dbReference type="PANTHER" id="PTHR11679">
    <property type="entry name" value="VESICLE PROTEIN SORTING-ASSOCIATED"/>
    <property type="match status" value="1"/>
</dbReference>
<name>A0A1S3DG53_DIACI</name>
<dbReference type="InterPro" id="IPR043154">
    <property type="entry name" value="Sec-1-like_dom1"/>
</dbReference>
<proteinExistence type="inferred from homology"/>
<dbReference type="PaxDb" id="121845-A0A1S3DG53"/>
<dbReference type="Proteomes" id="UP000079169">
    <property type="component" value="Unplaced"/>
</dbReference>
<accession>A0A1S3DG53</accession>
<dbReference type="InterPro" id="IPR043155">
    <property type="entry name" value="VPS33_dom3b"/>
</dbReference>
<dbReference type="Gene3D" id="3.40.50.1910">
    <property type="match status" value="2"/>
</dbReference>
<keyword evidence="2" id="KW-1185">Reference proteome</keyword>
<dbReference type="Gene3D" id="1.25.40.850">
    <property type="match status" value="1"/>
</dbReference>
<dbReference type="STRING" id="121845.A0A1S3DG53"/>
<dbReference type="OMA" id="QVHIYMI"/>
<dbReference type="Pfam" id="PF00995">
    <property type="entry name" value="Sec1"/>
    <property type="match status" value="1"/>
</dbReference>
<reference evidence="3" key="1">
    <citation type="submission" date="2025-08" db="UniProtKB">
        <authorList>
            <consortium name="RefSeq"/>
        </authorList>
    </citation>
    <scope>IDENTIFICATION</scope>
</reference>
<comment type="similarity">
    <text evidence="1">Belongs to the STXBP/unc-18/SEC1 family.</text>
</comment>
<dbReference type="KEGG" id="dci:103517072"/>
<dbReference type="AlphaFoldDB" id="A0A1S3DG53"/>
<dbReference type="InterPro" id="IPR001619">
    <property type="entry name" value="Sec1-like"/>
</dbReference>
<protein>
    <submittedName>
        <fullName evidence="3">Vacuolar protein sorting-associated protein 33B</fullName>
    </submittedName>
</protein>
<sequence>MLLTSMTSAREKLRYIRLGSTENILKSLNHVVNIHDLRSCDVQKIYKINLDSNSIAVKNSTGVIITYDNLSHIKFLCHQISTELKKRENIKYYFVIIPQVTSAIEFLLEEEGLYGIVEVYSLLWQPVVIDTNLISLELPHVFSSLFLEKNLLLVPSLTRSLEHLFALFGQPKNTFIHGEISIDIYERLNEYCFKQSNSNDIDYFIMFDRSLDYASVLLTPVTYVGLLDQTFGITNESIEINSSATINKRKDPVLKEIKYKNFIDVSNYLKEKSRFIQSEQNKYNNNMSVLELKQYINQDLKSILELKKQVATHIAACESILNNMGEYYAEITELENNIISDIDRSECYEHISNMLLGQKITKEHVLQIMCLLSYYNQGMQGDHYNEFKSNYFNIHGYEHMTTFYNLEKIKLLTKRNTMNITDTINAQTQMLNNELRSIINKLKASSDIPSTPSTLNRYYVSRIVELIVTHKYSVDNLCKLFPSNCQSKIYDTNISKDKLTFVLCAVGGITHNEIACLSTLEKNLDINILIYTSNLINAANMLQQCMS</sequence>
<dbReference type="Gene3D" id="3.40.50.2060">
    <property type="match status" value="1"/>
</dbReference>
<dbReference type="RefSeq" id="XP_008480305.1">
    <property type="nucleotide sequence ID" value="XM_008482083.2"/>
</dbReference>
<dbReference type="InterPro" id="IPR027482">
    <property type="entry name" value="Sec1-like_dom2"/>
</dbReference>